<evidence type="ECO:0000313" key="5">
    <source>
        <dbReference type="Proteomes" id="UP000183071"/>
    </source>
</evidence>
<name>A0A0M9CHE2_9FLAO</name>
<dbReference type="InterPro" id="IPR045509">
    <property type="entry name" value="HD_assoc_2"/>
</dbReference>
<dbReference type="RefSeq" id="WP_231658733.1">
    <property type="nucleotide sequence ID" value="NZ_FNUE01000002.1"/>
</dbReference>
<dbReference type="PANTHER" id="PTHR11373:SF4">
    <property type="entry name" value="DEOXYNUCLEOSIDE TRIPHOSPHATE TRIPHOSPHOHYDROLASE SAMHD1"/>
    <property type="match status" value="1"/>
</dbReference>
<dbReference type="Proteomes" id="UP000183071">
    <property type="component" value="Unassembled WGS sequence"/>
</dbReference>
<dbReference type="Pfam" id="PF19276">
    <property type="entry name" value="HD_assoc_2"/>
    <property type="match status" value="1"/>
</dbReference>
<dbReference type="Proteomes" id="UP000037716">
    <property type="component" value="Unassembled WGS sequence"/>
</dbReference>
<dbReference type="Pfam" id="PF01966">
    <property type="entry name" value="HD"/>
    <property type="match status" value="1"/>
</dbReference>
<reference evidence="2 4" key="1">
    <citation type="submission" date="2015-07" db="EMBL/GenBank/DDBJ databases">
        <title>Genome of Polaribacter dokdonenesis DSW-5, isolated from seawater off Dokdo in Korea.</title>
        <authorList>
            <person name="Yoon K."/>
            <person name="Song J.Y."/>
            <person name="Kim J.F."/>
        </authorList>
    </citation>
    <scope>NUCLEOTIDE SEQUENCE [LARGE SCALE GENOMIC DNA]</scope>
    <source>
        <strain evidence="2 4">DSW-5</strain>
    </source>
</reference>
<dbReference type="EMBL" id="FNUE01000002">
    <property type="protein sequence ID" value="SEE50262.1"/>
    <property type="molecule type" value="Genomic_DNA"/>
</dbReference>
<dbReference type="AlphaFoldDB" id="A0A0M9CHE2"/>
<dbReference type="InterPro" id="IPR050135">
    <property type="entry name" value="dGTPase-like"/>
</dbReference>
<dbReference type="InterPro" id="IPR006674">
    <property type="entry name" value="HD_domain"/>
</dbReference>
<organism evidence="2 4">
    <name type="scientific">Polaribacter dokdonensis DSW-5</name>
    <dbReference type="NCBI Taxonomy" id="1300348"/>
    <lineage>
        <taxon>Bacteria</taxon>
        <taxon>Pseudomonadati</taxon>
        <taxon>Bacteroidota</taxon>
        <taxon>Flavobacteriia</taxon>
        <taxon>Flavobacteriales</taxon>
        <taxon>Flavobacteriaceae</taxon>
    </lineage>
</organism>
<dbReference type="GO" id="GO:0006203">
    <property type="term" value="P:dGTP catabolic process"/>
    <property type="evidence" value="ECO:0007669"/>
    <property type="project" value="TreeGrafter"/>
</dbReference>
<protein>
    <submittedName>
        <fullName evidence="2">HD superfamily phosphohydrolase</fullName>
    </submittedName>
</protein>
<dbReference type="EMBL" id="LGBR01000001">
    <property type="protein sequence ID" value="KOY52681.1"/>
    <property type="molecule type" value="Genomic_DNA"/>
</dbReference>
<evidence type="ECO:0000313" key="4">
    <source>
        <dbReference type="Proteomes" id="UP000037716"/>
    </source>
</evidence>
<evidence type="ECO:0000313" key="3">
    <source>
        <dbReference type="EMBL" id="SEE50262.1"/>
    </source>
</evidence>
<feature type="domain" description="HD" evidence="1">
    <location>
        <begin position="59"/>
        <end position="168"/>
    </location>
</feature>
<comment type="caution">
    <text evidence="2">The sequence shown here is derived from an EMBL/GenBank/DDBJ whole genome shotgun (WGS) entry which is preliminary data.</text>
</comment>
<dbReference type="CDD" id="cd00077">
    <property type="entry name" value="HDc"/>
    <property type="match status" value="1"/>
</dbReference>
<evidence type="ECO:0000313" key="2">
    <source>
        <dbReference type="EMBL" id="KOY52681.1"/>
    </source>
</evidence>
<dbReference type="SMART" id="SM00471">
    <property type="entry name" value="HDc"/>
    <property type="match status" value="1"/>
</dbReference>
<proteinExistence type="predicted"/>
<dbReference type="PROSITE" id="PS51831">
    <property type="entry name" value="HD"/>
    <property type="match status" value="1"/>
</dbReference>
<dbReference type="GO" id="GO:0008832">
    <property type="term" value="F:dGTPase activity"/>
    <property type="evidence" value="ECO:0007669"/>
    <property type="project" value="TreeGrafter"/>
</dbReference>
<keyword evidence="2" id="KW-0378">Hydrolase</keyword>
<reference evidence="3 5" key="2">
    <citation type="submission" date="2016-10" db="EMBL/GenBank/DDBJ databases">
        <authorList>
            <person name="Varghese N."/>
            <person name="Submissions S."/>
        </authorList>
    </citation>
    <scope>NUCLEOTIDE SEQUENCE [LARGE SCALE GENOMIC DNA]</scope>
    <source>
        <strain evidence="3 5">DSW-5</strain>
    </source>
</reference>
<evidence type="ECO:0000259" key="1">
    <source>
        <dbReference type="PROSITE" id="PS51831"/>
    </source>
</evidence>
<sequence length="407" mass="47249">MKKKKPNKLKILNDPIYGFIQIPNSLIFDIIEHPYFQRLRRIAQMGFSSLVYPGANHTRFHHAIGCMHLMQKAVRVLRFKQIDISKEEENALCIAILLHDIGHGAFSHALEHSIVNGISHEEISLKFMRALNDEFNGELSLAIEIFEGKYPRKFLCQLISSQLDIDRLDYLRRDSFYTGVTEGNISSDRLITMMNVKNDELVIEQKGIYSVEKFLIARRLMYWQVYLHKTGLVAENILVNILKRAKELSEKGEDLYASSALSYFLKNQISSNNFSDTTLQMFSKLDDFDILSAIKEWTNHSDKVLSQLSQIMVDRKLLKIEIQKNPFTEEKLNKIKSKFSKKLDISESDIKYFVFTREIRNQAYQSEKPIYILSKKGKLKDIAKASDQLNLQALTKPVIKHFICYPK</sequence>
<dbReference type="STRING" id="1300348.I602_2241"/>
<dbReference type="Gene3D" id="1.10.3210.10">
    <property type="entry name" value="Hypothetical protein af1432"/>
    <property type="match status" value="1"/>
</dbReference>
<accession>A0A0M9CHE2</accession>
<dbReference type="SUPFAM" id="SSF109604">
    <property type="entry name" value="HD-domain/PDEase-like"/>
    <property type="match status" value="1"/>
</dbReference>
<gene>
    <name evidence="2" type="ORF">I602_2241</name>
    <name evidence="3" type="ORF">SAMN05444353_2015</name>
</gene>
<dbReference type="PANTHER" id="PTHR11373">
    <property type="entry name" value="DEOXYNUCLEOSIDE TRIPHOSPHATE TRIPHOSPHOHYDROLASE"/>
    <property type="match status" value="1"/>
</dbReference>
<dbReference type="InterPro" id="IPR003607">
    <property type="entry name" value="HD/PDEase_dom"/>
</dbReference>
<keyword evidence="5" id="KW-1185">Reference proteome</keyword>
<dbReference type="PATRIC" id="fig|1300348.6.peg.2242"/>